<accession>S0ETT0</accession>
<dbReference type="InterPro" id="IPR000719">
    <property type="entry name" value="Prot_kinase_dom"/>
</dbReference>
<keyword evidence="5 6" id="KW-0067">ATP-binding</keyword>
<feature type="transmembrane region" description="Helical" evidence="8">
    <location>
        <begin position="477"/>
        <end position="497"/>
    </location>
</feature>
<evidence type="ECO:0000256" key="8">
    <source>
        <dbReference type="SAM" id="Phobius"/>
    </source>
</evidence>
<evidence type="ECO:0000256" key="5">
    <source>
        <dbReference type="ARBA" id="ARBA00022840"/>
    </source>
</evidence>
<evidence type="ECO:0000256" key="2">
    <source>
        <dbReference type="ARBA" id="ARBA00022679"/>
    </source>
</evidence>
<dbReference type="EC" id="2.7.11.1" evidence="1"/>
<dbReference type="PROSITE" id="PS50011">
    <property type="entry name" value="PROTEIN_KINASE_DOM"/>
    <property type="match status" value="1"/>
</dbReference>
<evidence type="ECO:0000313" key="11">
    <source>
        <dbReference type="Proteomes" id="UP000014227"/>
    </source>
</evidence>
<dbReference type="OrthoDB" id="9801841at2"/>
<reference evidence="11" key="1">
    <citation type="submission" date="2013-03" db="EMBL/GenBank/DDBJ databases">
        <title>Genome sequence of Chthonomonas calidirosea, the first sequenced genome from the Armatimonadetes phylum (formally candidate division OP10).</title>
        <authorList>
            <person name="Lee K.C.Y."/>
            <person name="Morgan X.C."/>
            <person name="Dunfield P.F."/>
            <person name="Tamas I."/>
            <person name="Houghton K.M."/>
            <person name="Vyssotski M."/>
            <person name="Ryan J.L.J."/>
            <person name="Lagutin K."/>
            <person name="McDonald I.R."/>
            <person name="Stott M.B."/>
        </authorList>
    </citation>
    <scope>NUCLEOTIDE SEQUENCE [LARGE SCALE GENOMIC DNA]</scope>
    <source>
        <strain evidence="11">DSM 23976 / ICMP 18418 / T49</strain>
    </source>
</reference>
<dbReference type="STRING" id="454171.CP488_00075"/>
<sequence>MPLGMLGKYERLDILGHGASGIVYLARDTLLNRQVALKEIDAEAGDVRRFLEEARLLDRLHHPNIVRVHSIDRIEGHLVIDMEYVRGKNLAQILREEGSLPLGQALDIAIQVLDALDYAHSLQTVHRDIKPANILVGRDGVVKLVDFGLAEILATNAYAGGAGTYAYMAPEDFSSEDRSDHRSDLWAVGVTLYEMLAGERPFKVRQTRDPFAWKRVLETESPTPVTEYLPRAIVDGNGVGLKLERIFERALARNKQERYATARAFRDDLVALRASLAPELAEVRLQPPPAYPTSTTPNGMAPPQQPPLPMRGPQPMPGTVVAEVVPEPSVPKTLFRRRPRPVLFVADPQEVDFGELRKGEKRTLRVRVLSKGVQGPVQGCVVHAPEWIEISPMHFQHPRQTLQIVADSRRVWETGAFEDRIMVESSAGQLQIPVFLRVLPARPTFRQVAFWFLPLWLLCLSPLAMVGVHLYQEPTAFSFLLPGLCISGLLALSLLITACAADLGRNERVACLVFICLMLFFMGGTASLWREHALTPSLHQALVDGVAQSAVPAFLLGAMLLLQSLHFRKWKLWAVVMACLGLLLDGMLLRILWPST</sequence>
<dbReference type="Pfam" id="PF00069">
    <property type="entry name" value="Pkinase"/>
    <property type="match status" value="1"/>
</dbReference>
<keyword evidence="8" id="KW-0812">Transmembrane</keyword>
<dbReference type="CDD" id="cd14014">
    <property type="entry name" value="STKc_PknB_like"/>
    <property type="match status" value="1"/>
</dbReference>
<organism evidence="10 11">
    <name type="scientific">Chthonomonas calidirosea (strain DSM 23976 / ICMP 18418 / T49)</name>
    <dbReference type="NCBI Taxonomy" id="1303518"/>
    <lineage>
        <taxon>Bacteria</taxon>
        <taxon>Bacillati</taxon>
        <taxon>Armatimonadota</taxon>
        <taxon>Chthonomonadia</taxon>
        <taxon>Chthonomonadales</taxon>
        <taxon>Chthonomonadaceae</taxon>
        <taxon>Chthonomonas</taxon>
    </lineage>
</organism>
<proteinExistence type="predicted"/>
<dbReference type="Proteomes" id="UP000014227">
    <property type="component" value="Chromosome I"/>
</dbReference>
<dbReference type="SUPFAM" id="SSF56112">
    <property type="entry name" value="Protein kinase-like (PK-like)"/>
    <property type="match status" value="1"/>
</dbReference>
<dbReference type="HOGENOM" id="CLU_457646_0_0_0"/>
<protein>
    <recommendedName>
        <fullName evidence="1">non-specific serine/threonine protein kinase</fullName>
        <ecNumber evidence="1">2.7.11.1</ecNumber>
    </recommendedName>
</protein>
<dbReference type="GO" id="GO:0004674">
    <property type="term" value="F:protein serine/threonine kinase activity"/>
    <property type="evidence" value="ECO:0007669"/>
    <property type="project" value="UniProtKB-KW"/>
</dbReference>
<dbReference type="PANTHER" id="PTHR43289">
    <property type="entry name" value="MITOGEN-ACTIVATED PROTEIN KINASE KINASE KINASE 20-RELATED"/>
    <property type="match status" value="1"/>
</dbReference>
<evidence type="ECO:0000256" key="6">
    <source>
        <dbReference type="PROSITE-ProRule" id="PRU10141"/>
    </source>
</evidence>
<evidence type="ECO:0000256" key="4">
    <source>
        <dbReference type="ARBA" id="ARBA00022777"/>
    </source>
</evidence>
<keyword evidence="11" id="KW-1185">Reference proteome</keyword>
<name>S0ETT0_CHTCT</name>
<feature type="region of interest" description="Disordered" evidence="7">
    <location>
        <begin position="286"/>
        <end position="306"/>
    </location>
</feature>
<feature type="transmembrane region" description="Helical" evidence="8">
    <location>
        <begin position="509"/>
        <end position="529"/>
    </location>
</feature>
<gene>
    <name evidence="10" type="ORF">CCALI_01081</name>
</gene>
<feature type="transmembrane region" description="Helical" evidence="8">
    <location>
        <begin position="574"/>
        <end position="593"/>
    </location>
</feature>
<dbReference type="RefSeq" id="WP_016482451.1">
    <property type="nucleotide sequence ID" value="NC_021487.1"/>
</dbReference>
<dbReference type="InterPro" id="IPR011009">
    <property type="entry name" value="Kinase-like_dom_sf"/>
</dbReference>
<evidence type="ECO:0000259" key="9">
    <source>
        <dbReference type="PROSITE" id="PS50011"/>
    </source>
</evidence>
<dbReference type="GO" id="GO:0005524">
    <property type="term" value="F:ATP binding"/>
    <property type="evidence" value="ECO:0007669"/>
    <property type="project" value="UniProtKB-UniRule"/>
</dbReference>
<feature type="transmembrane region" description="Helical" evidence="8">
    <location>
        <begin position="541"/>
        <end position="562"/>
    </location>
</feature>
<keyword evidence="10" id="KW-0723">Serine/threonine-protein kinase</keyword>
<evidence type="ECO:0000256" key="1">
    <source>
        <dbReference type="ARBA" id="ARBA00012513"/>
    </source>
</evidence>
<feature type="domain" description="Protein kinase" evidence="9">
    <location>
        <begin position="9"/>
        <end position="270"/>
    </location>
</feature>
<keyword evidence="8" id="KW-1133">Transmembrane helix</keyword>
<dbReference type="PANTHER" id="PTHR43289:SF6">
    <property type="entry name" value="SERINE_THREONINE-PROTEIN KINASE NEKL-3"/>
    <property type="match status" value="1"/>
</dbReference>
<dbReference type="KEGG" id="ccz:CCALI_01081"/>
<keyword evidence="8" id="KW-0472">Membrane</keyword>
<dbReference type="eggNOG" id="COG0515">
    <property type="taxonomic scope" value="Bacteria"/>
</dbReference>
<dbReference type="SMART" id="SM00220">
    <property type="entry name" value="S_TKc"/>
    <property type="match status" value="1"/>
</dbReference>
<dbReference type="EMBL" id="HF951689">
    <property type="protein sequence ID" value="CCW34903.1"/>
    <property type="molecule type" value="Genomic_DNA"/>
</dbReference>
<evidence type="ECO:0000256" key="3">
    <source>
        <dbReference type="ARBA" id="ARBA00022741"/>
    </source>
</evidence>
<keyword evidence="4 10" id="KW-0418">Kinase</keyword>
<feature type="binding site" evidence="6">
    <location>
        <position position="38"/>
    </location>
    <ligand>
        <name>ATP</name>
        <dbReference type="ChEBI" id="CHEBI:30616"/>
    </ligand>
</feature>
<dbReference type="InterPro" id="IPR017441">
    <property type="entry name" value="Protein_kinase_ATP_BS"/>
</dbReference>
<dbReference type="InParanoid" id="S0ETT0"/>
<keyword evidence="2" id="KW-0808">Transferase</keyword>
<evidence type="ECO:0000256" key="7">
    <source>
        <dbReference type="SAM" id="MobiDB-lite"/>
    </source>
</evidence>
<evidence type="ECO:0000313" key="10">
    <source>
        <dbReference type="EMBL" id="CCW34903.1"/>
    </source>
</evidence>
<dbReference type="Gene3D" id="1.10.510.10">
    <property type="entry name" value="Transferase(Phosphotransferase) domain 1"/>
    <property type="match status" value="1"/>
</dbReference>
<dbReference type="PATRIC" id="fig|1303518.3.peg.1101"/>
<keyword evidence="3 6" id="KW-0547">Nucleotide-binding</keyword>
<feature type="transmembrane region" description="Helical" evidence="8">
    <location>
        <begin position="448"/>
        <end position="471"/>
    </location>
</feature>
<dbReference type="AlphaFoldDB" id="S0ETT0"/>
<dbReference type="PROSITE" id="PS00107">
    <property type="entry name" value="PROTEIN_KINASE_ATP"/>
    <property type="match status" value="1"/>
</dbReference>